<protein>
    <recommendedName>
        <fullName evidence="4">Metaxin glutathione S-transferase domain-containing protein</fullName>
    </recommendedName>
</protein>
<evidence type="ECO:0000259" key="1">
    <source>
        <dbReference type="Pfam" id="PF17171"/>
    </source>
</evidence>
<dbReference type="InterPro" id="IPR050931">
    <property type="entry name" value="Mito_Protein_Transport_Metaxin"/>
</dbReference>
<reference evidence="3" key="1">
    <citation type="submission" date="2015-12" db="EMBL/GenBank/DDBJ databases">
        <title>De novo transcriptome assembly of four potential Pierce s Disease insect vectors from Arizona vineyards.</title>
        <authorList>
            <person name="Tassone E.E."/>
        </authorList>
    </citation>
    <scope>NUCLEOTIDE SEQUENCE</scope>
</reference>
<evidence type="ECO:0008006" key="4">
    <source>
        <dbReference type="Google" id="ProtNLM"/>
    </source>
</evidence>
<dbReference type="GO" id="GO:0001401">
    <property type="term" value="C:SAM complex"/>
    <property type="evidence" value="ECO:0007669"/>
    <property type="project" value="TreeGrafter"/>
</dbReference>
<dbReference type="InterPro" id="IPR033468">
    <property type="entry name" value="Metaxin_GST"/>
</dbReference>
<sequence length="258" mass="29986">MSTIDETKLSPFFYYEDRNNITPILYLPTLQDQVLLPDYANCLVVETLLRMCNIKYEICCKNNVEEMSPNGEVPFLKFGSVVISGFKPMVDFLLTKNIGLPLKENLNSLQVVERDLIMSMCTLTFENAEKYFIWFQDANKTLSESRYGSKYPWPLNIIKVRRKVASVHKQLYFAGWSSKTQEDVLKEVDLCCRTLSINMQSNQFIFGKNPSVLDALLFGHIFAIISTKLPNELLKEVIFSYPKLICYSKFVEHYFWLN</sequence>
<dbReference type="EMBL" id="GEDC01025703">
    <property type="protein sequence ID" value="JAS11595.1"/>
    <property type="molecule type" value="Transcribed_RNA"/>
</dbReference>
<name>A0A1B6CDZ3_9HEMI</name>
<proteinExistence type="predicted"/>
<organism evidence="3">
    <name type="scientific">Clastoptera arizonana</name>
    <name type="common">Arizona spittle bug</name>
    <dbReference type="NCBI Taxonomy" id="38151"/>
    <lineage>
        <taxon>Eukaryota</taxon>
        <taxon>Metazoa</taxon>
        <taxon>Ecdysozoa</taxon>
        <taxon>Arthropoda</taxon>
        <taxon>Hexapoda</taxon>
        <taxon>Insecta</taxon>
        <taxon>Pterygota</taxon>
        <taxon>Neoptera</taxon>
        <taxon>Paraneoptera</taxon>
        <taxon>Hemiptera</taxon>
        <taxon>Auchenorrhyncha</taxon>
        <taxon>Cercopoidea</taxon>
        <taxon>Clastopteridae</taxon>
        <taxon>Clastoptera</taxon>
    </lineage>
</organism>
<dbReference type="GO" id="GO:0007005">
    <property type="term" value="P:mitochondrion organization"/>
    <property type="evidence" value="ECO:0007669"/>
    <property type="project" value="TreeGrafter"/>
</dbReference>
<evidence type="ECO:0000259" key="2">
    <source>
        <dbReference type="Pfam" id="PF17172"/>
    </source>
</evidence>
<dbReference type="InterPro" id="IPR012336">
    <property type="entry name" value="Thioredoxin-like_fold"/>
</dbReference>
<dbReference type="PANTHER" id="PTHR12289">
    <property type="entry name" value="METAXIN RELATED"/>
    <property type="match status" value="1"/>
</dbReference>
<evidence type="ECO:0000313" key="3">
    <source>
        <dbReference type="EMBL" id="JAS11595.1"/>
    </source>
</evidence>
<feature type="domain" description="Metaxin glutathione S-transferase" evidence="1">
    <location>
        <begin position="190"/>
        <end position="247"/>
    </location>
</feature>
<gene>
    <name evidence="3" type="ORF">g.116</name>
</gene>
<dbReference type="Pfam" id="PF17171">
    <property type="entry name" value="GST_C_6"/>
    <property type="match status" value="1"/>
</dbReference>
<dbReference type="AlphaFoldDB" id="A0A1B6CDZ3"/>
<dbReference type="Pfam" id="PF17172">
    <property type="entry name" value="GST_N_4"/>
    <property type="match status" value="1"/>
</dbReference>
<accession>A0A1B6CDZ3</accession>
<dbReference type="PANTHER" id="PTHR12289:SF38">
    <property type="entry name" value="METAXIN-2"/>
    <property type="match status" value="1"/>
</dbReference>
<feature type="domain" description="Thioredoxin-like fold" evidence="2">
    <location>
        <begin position="40"/>
        <end position="139"/>
    </location>
</feature>